<evidence type="ECO:0000313" key="4">
    <source>
        <dbReference type="Proteomes" id="UP000434639"/>
    </source>
</evidence>
<gene>
    <name evidence="3" type="ORF">GKZ89_07120</name>
</gene>
<dbReference type="InterPro" id="IPR029052">
    <property type="entry name" value="Metallo-depent_PP-like"/>
</dbReference>
<dbReference type="RefSeq" id="WP_155111703.1">
    <property type="nucleotide sequence ID" value="NZ_WMIB01000004.1"/>
</dbReference>
<protein>
    <submittedName>
        <fullName evidence="3">Metallophosphoesterase</fullName>
    </submittedName>
</protein>
<dbReference type="GO" id="GO:0016791">
    <property type="term" value="F:phosphatase activity"/>
    <property type="evidence" value="ECO:0007669"/>
    <property type="project" value="TreeGrafter"/>
</dbReference>
<reference evidence="3 4" key="1">
    <citation type="journal article" date="2017" name="Int. J. Syst. Evol. Microbiol.">
        <title>Bacillus mangrovi sp. nov., isolated from a sediment sample from a mangrove forest.</title>
        <authorList>
            <person name="Gupta V."/>
            <person name="Singh P.K."/>
            <person name="Korpole S."/>
            <person name="Tanuku N.R.S."/>
            <person name="Pinnaka A.K."/>
        </authorList>
    </citation>
    <scope>NUCLEOTIDE SEQUENCE [LARGE SCALE GENOMIC DNA]</scope>
    <source>
        <strain evidence="3 4">KCTC 33872</strain>
    </source>
</reference>
<comment type="similarity">
    <text evidence="1">Belongs to the metallophosphoesterase superfamily. YfcE family.</text>
</comment>
<dbReference type="Gene3D" id="3.60.21.10">
    <property type="match status" value="1"/>
</dbReference>
<organism evidence="3 4">
    <name type="scientific">Metabacillus mangrovi</name>
    <dbReference type="NCBI Taxonomy" id="1491830"/>
    <lineage>
        <taxon>Bacteria</taxon>
        <taxon>Bacillati</taxon>
        <taxon>Bacillota</taxon>
        <taxon>Bacilli</taxon>
        <taxon>Bacillales</taxon>
        <taxon>Bacillaceae</taxon>
        <taxon>Metabacillus</taxon>
    </lineage>
</organism>
<dbReference type="Proteomes" id="UP000434639">
    <property type="component" value="Unassembled WGS sequence"/>
</dbReference>
<dbReference type="Pfam" id="PF12850">
    <property type="entry name" value="Metallophos_2"/>
    <property type="match status" value="1"/>
</dbReference>
<evidence type="ECO:0000259" key="2">
    <source>
        <dbReference type="Pfam" id="PF12850"/>
    </source>
</evidence>
<dbReference type="PANTHER" id="PTHR42850">
    <property type="entry name" value="METALLOPHOSPHOESTERASE"/>
    <property type="match status" value="1"/>
</dbReference>
<accession>A0A7X2S5I5</accession>
<dbReference type="AlphaFoldDB" id="A0A7X2S5I5"/>
<sequence>MNKIAVISDIHGNVPALEAVLADIRRRNAEKIFCLGDLAGKGPEPGAAISMVRENCDRTVKGNWDDLITKEARFETLKWHQQQLTEEDRRYLSELPFSLDFLMSGRQIRLFHASPFSLYTRIQPWDSIEKRMSMFGNTEMTGRSSKQPDVAGYGDVHQAFVHQYKEKMLFNAGSVGNPLDMNQASYAMLEGVEGGEAEDAFSIQLIRVPYDIERSIRIAREAEMPDLHEYIQELTTARYRGLSEK</sequence>
<keyword evidence="4" id="KW-1185">Reference proteome</keyword>
<dbReference type="InterPro" id="IPR024654">
    <property type="entry name" value="Calcineurin-like_PHP_lpxH"/>
</dbReference>
<proteinExistence type="inferred from homology"/>
<comment type="caution">
    <text evidence="3">The sequence shown here is derived from an EMBL/GenBank/DDBJ whole genome shotgun (WGS) entry which is preliminary data.</text>
</comment>
<dbReference type="SUPFAM" id="SSF56300">
    <property type="entry name" value="Metallo-dependent phosphatases"/>
    <property type="match status" value="1"/>
</dbReference>
<dbReference type="GO" id="GO:0005737">
    <property type="term" value="C:cytoplasm"/>
    <property type="evidence" value="ECO:0007669"/>
    <property type="project" value="TreeGrafter"/>
</dbReference>
<feature type="domain" description="Calcineurin-like phosphoesterase" evidence="2">
    <location>
        <begin position="3"/>
        <end position="190"/>
    </location>
</feature>
<dbReference type="EMBL" id="WMIB01000004">
    <property type="protein sequence ID" value="MTH53181.1"/>
    <property type="molecule type" value="Genomic_DNA"/>
</dbReference>
<dbReference type="InterPro" id="IPR011152">
    <property type="entry name" value="Pesterase_MJ0912"/>
</dbReference>
<evidence type="ECO:0000256" key="1">
    <source>
        <dbReference type="ARBA" id="ARBA00008950"/>
    </source>
</evidence>
<dbReference type="PIRSF" id="PIRSF000883">
    <property type="entry name" value="Pesterase_MJ0912"/>
    <property type="match status" value="1"/>
</dbReference>
<dbReference type="InterPro" id="IPR050126">
    <property type="entry name" value="Ap4A_hydrolase"/>
</dbReference>
<evidence type="ECO:0000313" key="3">
    <source>
        <dbReference type="EMBL" id="MTH53181.1"/>
    </source>
</evidence>
<dbReference type="PANTHER" id="PTHR42850:SF2">
    <property type="entry name" value="BLL5683 PROTEIN"/>
    <property type="match status" value="1"/>
</dbReference>
<dbReference type="OrthoDB" id="9813918at2"/>
<name>A0A7X2S5I5_9BACI</name>